<feature type="region of interest" description="Disordered" evidence="1">
    <location>
        <begin position="38"/>
        <end position="88"/>
    </location>
</feature>
<comment type="caution">
    <text evidence="2">The sequence shown here is derived from an EMBL/GenBank/DDBJ whole genome shotgun (WGS) entry which is preliminary data.</text>
</comment>
<feature type="region of interest" description="Disordered" evidence="1">
    <location>
        <begin position="1"/>
        <end position="24"/>
    </location>
</feature>
<evidence type="ECO:0000256" key="1">
    <source>
        <dbReference type="SAM" id="MobiDB-lite"/>
    </source>
</evidence>
<sequence length="220" mass="23676">MALSLEPEGGGNGANHVPLKEGTDAGVTLEADLVRQTSEVERDAIQSTRDQRRLQRGAESVPFAAHGASGTSGHRQVSGPWDGTQSVEGGVPRRQLAQHFAQVAMCEVTAVRRAPAASGGGRRGRRRRGVLHIVDSELPCGKHGVEHALFRAARIPGAVRRRGGQPLQEAIRVHGALRQRHESQRGGAPRSRREREQPQHGRGRRRGSADGGGLPENDRL</sequence>
<protein>
    <submittedName>
        <fullName evidence="2">Uncharacterized protein</fullName>
    </submittedName>
</protein>
<accession>A0AAV4M4E8</accession>
<reference evidence="2 3" key="1">
    <citation type="submission" date="2021-06" db="EMBL/GenBank/DDBJ databases">
        <title>Genome sequence of Babesia caballi.</title>
        <authorList>
            <person name="Yamagishi J."/>
            <person name="Kidaka T."/>
            <person name="Ochi A."/>
        </authorList>
    </citation>
    <scope>NUCLEOTIDE SEQUENCE [LARGE SCALE GENOMIC DNA]</scope>
    <source>
        <strain evidence="2">USDA-D6B2</strain>
    </source>
</reference>
<proteinExistence type="predicted"/>
<name>A0AAV4M4E8_BABCB</name>
<evidence type="ECO:0000313" key="2">
    <source>
        <dbReference type="EMBL" id="GIX66221.1"/>
    </source>
</evidence>
<dbReference type="EMBL" id="BPLF01000006">
    <property type="protein sequence ID" value="GIX66221.1"/>
    <property type="molecule type" value="Genomic_DNA"/>
</dbReference>
<evidence type="ECO:0000313" key="3">
    <source>
        <dbReference type="Proteomes" id="UP001497744"/>
    </source>
</evidence>
<dbReference type="Proteomes" id="UP001497744">
    <property type="component" value="Unassembled WGS sequence"/>
</dbReference>
<dbReference type="RefSeq" id="XP_067718290.1">
    <property type="nucleotide sequence ID" value="XM_067862189.1"/>
</dbReference>
<keyword evidence="3" id="KW-1185">Reference proteome</keyword>
<dbReference type="AlphaFoldDB" id="A0AAV4M4E8"/>
<feature type="region of interest" description="Disordered" evidence="1">
    <location>
        <begin position="174"/>
        <end position="220"/>
    </location>
</feature>
<organism evidence="2 3">
    <name type="scientific">Babesia caballi</name>
    <dbReference type="NCBI Taxonomy" id="5871"/>
    <lineage>
        <taxon>Eukaryota</taxon>
        <taxon>Sar</taxon>
        <taxon>Alveolata</taxon>
        <taxon>Apicomplexa</taxon>
        <taxon>Aconoidasida</taxon>
        <taxon>Piroplasmida</taxon>
        <taxon>Babesiidae</taxon>
        <taxon>Babesia</taxon>
    </lineage>
</organism>
<gene>
    <name evidence="2" type="ORF">BcabD6B2_56570</name>
</gene>
<feature type="compositionally biased region" description="Basic and acidic residues" evidence="1">
    <location>
        <begin position="38"/>
        <end position="53"/>
    </location>
</feature>
<dbReference type="GeneID" id="94197702"/>